<proteinExistence type="predicted"/>
<feature type="region of interest" description="Disordered" evidence="1">
    <location>
        <begin position="28"/>
        <end position="74"/>
    </location>
</feature>
<dbReference type="Proteomes" id="UP000310506">
    <property type="component" value="Unassembled WGS sequence"/>
</dbReference>
<accession>A0A4S3B025</accession>
<feature type="chain" id="PRO_5020531043" evidence="2">
    <location>
        <begin position="25"/>
        <end position="258"/>
    </location>
</feature>
<dbReference type="InterPro" id="IPR027994">
    <property type="entry name" value="WxL_dom"/>
</dbReference>
<evidence type="ECO:0000313" key="4">
    <source>
        <dbReference type="EMBL" id="THB60102.1"/>
    </source>
</evidence>
<reference evidence="4 5" key="1">
    <citation type="submission" date="2019-01" db="EMBL/GenBank/DDBJ databases">
        <title>Vagococcus silagei sp. nov. isolated from brewer's grain.</title>
        <authorList>
            <person name="Guu J.-R."/>
        </authorList>
    </citation>
    <scope>NUCLEOTIDE SEQUENCE [LARGE SCALE GENOMIC DNA]</scope>
    <source>
        <strain evidence="4 5">2B-2</strain>
    </source>
</reference>
<gene>
    <name evidence="4" type="ORF">ESZ54_12155</name>
</gene>
<feature type="domain" description="WxL" evidence="3">
    <location>
        <begin position="39"/>
        <end position="253"/>
    </location>
</feature>
<dbReference type="RefSeq" id="WP_136137920.1">
    <property type="nucleotide sequence ID" value="NZ_SDGV01000042.1"/>
</dbReference>
<dbReference type="Pfam" id="PF13731">
    <property type="entry name" value="WxL"/>
    <property type="match status" value="1"/>
</dbReference>
<evidence type="ECO:0000256" key="2">
    <source>
        <dbReference type="SAM" id="SignalP"/>
    </source>
</evidence>
<dbReference type="AlphaFoldDB" id="A0A4S3B025"/>
<evidence type="ECO:0000313" key="5">
    <source>
        <dbReference type="Proteomes" id="UP000310506"/>
    </source>
</evidence>
<organism evidence="4 5">
    <name type="scientific">Vagococcus silagei</name>
    <dbReference type="NCBI Taxonomy" id="2508885"/>
    <lineage>
        <taxon>Bacteria</taxon>
        <taxon>Bacillati</taxon>
        <taxon>Bacillota</taxon>
        <taxon>Bacilli</taxon>
        <taxon>Lactobacillales</taxon>
        <taxon>Enterococcaceae</taxon>
        <taxon>Vagococcus</taxon>
    </lineage>
</organism>
<name>A0A4S3B025_9ENTE</name>
<dbReference type="OrthoDB" id="2339326at2"/>
<evidence type="ECO:0000256" key="1">
    <source>
        <dbReference type="SAM" id="MobiDB-lite"/>
    </source>
</evidence>
<evidence type="ECO:0000259" key="3">
    <source>
        <dbReference type="Pfam" id="PF13731"/>
    </source>
</evidence>
<protein>
    <submittedName>
        <fullName evidence="4">WxL domain-containing protein</fullName>
    </submittedName>
</protein>
<dbReference type="EMBL" id="SDGV01000042">
    <property type="protein sequence ID" value="THB60102.1"/>
    <property type="molecule type" value="Genomic_DNA"/>
</dbReference>
<sequence>MKKNIIGSLLLSALVLSTGVTAMAAPSTGIETSNEAGKRESTSKVQVELQPGDDSTTPPVDPNEPDPGITDQKGPLSIDQVIIFNFESQKLASKTVRIPMKPKAGQTKLKPANIQITDKRGSGAGWNLQIKQSELISNVDGTERILKGAYIDMKLPTIKGTEFNSPDAKGPVDAKYDANYSNKGQFSKVITAEKDTGMGTWLAYYNDAGKDEVVDAKTGKVTTPGNHIKLVVPTGGYAGTYTGTVTWALSDSPEGTPA</sequence>
<keyword evidence="5" id="KW-1185">Reference proteome</keyword>
<feature type="signal peptide" evidence="2">
    <location>
        <begin position="1"/>
        <end position="24"/>
    </location>
</feature>
<comment type="caution">
    <text evidence="4">The sequence shown here is derived from an EMBL/GenBank/DDBJ whole genome shotgun (WGS) entry which is preliminary data.</text>
</comment>
<keyword evidence="2" id="KW-0732">Signal</keyword>